<evidence type="ECO:0000313" key="2">
    <source>
        <dbReference type="EMBL" id="RIE00684.1"/>
    </source>
</evidence>
<dbReference type="InterPro" id="IPR001119">
    <property type="entry name" value="SLH_dom"/>
</dbReference>
<dbReference type="PANTHER" id="PTHR43308">
    <property type="entry name" value="OUTER MEMBRANE PROTEIN ALPHA-RELATED"/>
    <property type="match status" value="1"/>
</dbReference>
<comment type="caution">
    <text evidence="2">The sequence shown here is derived from an EMBL/GenBank/DDBJ whole genome shotgun (WGS) entry which is preliminary data.</text>
</comment>
<protein>
    <submittedName>
        <fullName evidence="2">S-layer homology domain-containing protein</fullName>
    </submittedName>
</protein>
<reference evidence="2 3" key="1">
    <citation type="submission" date="2018-09" db="EMBL/GenBank/DDBJ databases">
        <title>Cohnella cavernae sp. nov., isolated from a karst cave.</title>
        <authorList>
            <person name="Zhu H."/>
        </authorList>
    </citation>
    <scope>NUCLEOTIDE SEQUENCE [LARGE SCALE GENOMIC DNA]</scope>
    <source>
        <strain evidence="2 3">K2E09-144</strain>
    </source>
</reference>
<dbReference type="Pfam" id="PF00395">
    <property type="entry name" value="SLH"/>
    <property type="match status" value="2"/>
</dbReference>
<dbReference type="Proteomes" id="UP000266340">
    <property type="component" value="Unassembled WGS sequence"/>
</dbReference>
<dbReference type="InterPro" id="IPR051465">
    <property type="entry name" value="Cell_Envelope_Struct_Comp"/>
</dbReference>
<dbReference type="PROSITE" id="PS51272">
    <property type="entry name" value="SLH"/>
    <property type="match status" value="1"/>
</dbReference>
<evidence type="ECO:0000259" key="1">
    <source>
        <dbReference type="PROSITE" id="PS51272"/>
    </source>
</evidence>
<accession>A0A398CP43</accession>
<keyword evidence="3" id="KW-1185">Reference proteome</keyword>
<name>A0A398CP43_9BACL</name>
<dbReference type="AlphaFoldDB" id="A0A398CP43"/>
<evidence type="ECO:0000313" key="3">
    <source>
        <dbReference type="Proteomes" id="UP000266340"/>
    </source>
</evidence>
<sequence length="281" mass="30262">MLPISSCRSIPANCFKGSFWSFIPETLRCLLTPALLEQLKNGLSDSQQQEGKLQVKVELQALSGAGVKPGAGVALQGAVIDFDIQAIAKDGQTSSSSGFEQPVKVRWPVSSAYDSDLLGIYKISDSGEPIYVGGTVVNGAIEAELNEAGKYALLEYRKTFSDVPATHWAANTLTRIAAKHLIAGTSETTFEPNRSITRAEFVKLIVNTLPLTDKADLAFGDVPENAWYADSLAKAVEAGLVSGKSADRFEPNAVITRQEIFDDSDARLRHRASDGISVRNE</sequence>
<organism evidence="2 3">
    <name type="scientific">Cohnella faecalis</name>
    <dbReference type="NCBI Taxonomy" id="2315694"/>
    <lineage>
        <taxon>Bacteria</taxon>
        <taxon>Bacillati</taxon>
        <taxon>Bacillota</taxon>
        <taxon>Bacilli</taxon>
        <taxon>Bacillales</taxon>
        <taxon>Paenibacillaceae</taxon>
        <taxon>Cohnella</taxon>
    </lineage>
</organism>
<feature type="domain" description="SLH" evidence="1">
    <location>
        <begin position="156"/>
        <end position="219"/>
    </location>
</feature>
<dbReference type="EMBL" id="QXJM01000049">
    <property type="protein sequence ID" value="RIE00684.1"/>
    <property type="molecule type" value="Genomic_DNA"/>
</dbReference>
<proteinExistence type="predicted"/>
<dbReference type="PANTHER" id="PTHR43308:SF5">
    <property type="entry name" value="S-LAYER PROTEIN _ PEPTIDOGLYCAN ENDO-BETA-N-ACETYLGLUCOSAMINIDASE"/>
    <property type="match status" value="1"/>
</dbReference>
<gene>
    <name evidence="2" type="ORF">D3H35_27385</name>
</gene>